<evidence type="ECO:0000313" key="3">
    <source>
        <dbReference type="Proteomes" id="UP000218965"/>
    </source>
</evidence>
<gene>
    <name evidence="2" type="ORF">MalAC0309_2651</name>
</gene>
<dbReference type="SUPFAM" id="SSF46689">
    <property type="entry name" value="Homeodomain-like"/>
    <property type="match status" value="1"/>
</dbReference>
<sequence>MARWRRDGEAGLEPRSRRPKTSPNATPTSTIELITNLRANLHTQGLDHGPTTIAWHLQHHNNITVSRATIARNLKREGLVIRELVIDLERNYQPHRNAKSRTQK</sequence>
<accession>A0A0U5BK36</accession>
<feature type="region of interest" description="Disordered" evidence="1">
    <location>
        <begin position="1"/>
        <end position="29"/>
    </location>
</feature>
<proteinExistence type="predicted"/>
<name>A0A0U5BK36_9MICO</name>
<dbReference type="EMBL" id="AP017315">
    <property type="protein sequence ID" value="BAU33486.1"/>
    <property type="molecule type" value="Genomic_DNA"/>
</dbReference>
<dbReference type="AlphaFoldDB" id="A0A0U5BK36"/>
<dbReference type="KEGG" id="malk:MalAC0309_2651"/>
<protein>
    <submittedName>
        <fullName evidence="2">Integrase catalytic subunit</fullName>
    </submittedName>
</protein>
<evidence type="ECO:0000256" key="1">
    <source>
        <dbReference type="SAM" id="MobiDB-lite"/>
    </source>
</evidence>
<dbReference type="Pfam" id="PF13565">
    <property type="entry name" value="HTH_32"/>
    <property type="match status" value="1"/>
</dbReference>
<organism evidence="2 3">
    <name type="scientific">Microcella alkaliphila</name>
    <dbReference type="NCBI Taxonomy" id="279828"/>
    <lineage>
        <taxon>Bacteria</taxon>
        <taxon>Bacillati</taxon>
        <taxon>Actinomycetota</taxon>
        <taxon>Actinomycetes</taxon>
        <taxon>Micrococcales</taxon>
        <taxon>Microbacteriaceae</taxon>
        <taxon>Microcella</taxon>
    </lineage>
</organism>
<evidence type="ECO:0000313" key="2">
    <source>
        <dbReference type="EMBL" id="BAU33486.1"/>
    </source>
</evidence>
<reference evidence="3" key="1">
    <citation type="submission" date="2015-12" db="EMBL/GenBank/DDBJ databases">
        <authorList>
            <person name="Shamseldin A."/>
            <person name="Moawad H."/>
            <person name="Abd El-Rahim W.M."/>
            <person name="Sadowsky M.J."/>
        </authorList>
    </citation>
    <scope>NUCLEOTIDE SEQUENCE [LARGE SCALE GENOMIC DNA]</scope>
    <source>
        <strain evidence="3">JAM AC0309</strain>
    </source>
</reference>
<dbReference type="InterPro" id="IPR009057">
    <property type="entry name" value="Homeodomain-like_sf"/>
</dbReference>
<dbReference type="Proteomes" id="UP000218965">
    <property type="component" value="Chromosome"/>
</dbReference>
<reference evidence="2 3" key="2">
    <citation type="submission" date="2016-01" db="EMBL/GenBank/DDBJ databases">
        <title>Microcella alkaliphila JAM AC0309 whole genome shotgun sequence.</title>
        <authorList>
            <person name="Kurata A."/>
            <person name="Hirose Y."/>
            <person name="Kishimoto N."/>
            <person name="Kobayashi T."/>
        </authorList>
    </citation>
    <scope>NUCLEOTIDE SEQUENCE [LARGE SCALE GENOMIC DNA]</scope>
    <source>
        <strain evidence="2 3">JAM AC0309</strain>
    </source>
</reference>
<feature type="compositionally biased region" description="Basic and acidic residues" evidence="1">
    <location>
        <begin position="1"/>
        <end position="16"/>
    </location>
</feature>